<proteinExistence type="predicted"/>
<feature type="transmembrane region" description="Helical" evidence="1">
    <location>
        <begin position="12"/>
        <end position="30"/>
    </location>
</feature>
<protein>
    <submittedName>
        <fullName evidence="2">Uncharacterized protein</fullName>
    </submittedName>
</protein>
<evidence type="ECO:0000256" key="1">
    <source>
        <dbReference type="SAM" id="Phobius"/>
    </source>
</evidence>
<sequence>MWSTSEATIATVPNFIMCATTSFIPIFLALNKSITSQLKFIIPIPTLVPGSKPTMRYIIYYKIYLTKSLKFRIIILYNELIYQLI</sequence>
<reference evidence="2" key="1">
    <citation type="submission" date="2014-09" db="EMBL/GenBank/DDBJ databases">
        <authorList>
            <person name="Probst J Alexander"/>
        </authorList>
    </citation>
    <scope>NUCLEOTIDE SEQUENCE</scope>
</reference>
<keyword evidence="1" id="KW-0472">Membrane</keyword>
<dbReference type="EMBL" id="CCXY01000332">
    <property type="protein sequence ID" value="CEG13463.1"/>
    <property type="molecule type" value="Genomic_DNA"/>
</dbReference>
<evidence type="ECO:0000313" key="2">
    <source>
        <dbReference type="EMBL" id="CEG13463.1"/>
    </source>
</evidence>
<accession>A0A098EBS6</accession>
<organism evidence="2">
    <name type="scientific">groundwater metagenome</name>
    <dbReference type="NCBI Taxonomy" id="717931"/>
    <lineage>
        <taxon>unclassified sequences</taxon>
        <taxon>metagenomes</taxon>
        <taxon>ecological metagenomes</taxon>
    </lineage>
</organism>
<name>A0A098EBS6_9ZZZZ</name>
<keyword evidence="1" id="KW-0812">Transmembrane</keyword>
<keyword evidence="1" id="KW-1133">Transmembrane helix</keyword>
<gene>
    <name evidence="2" type="ORF">MSIBF_A3980004</name>
</gene>
<dbReference type="AlphaFoldDB" id="A0A098EBS6"/>